<protein>
    <recommendedName>
        <fullName evidence="6">Fatty acid hydroxylase domain-containing protein</fullName>
    </recommendedName>
</protein>
<proteinExistence type="predicted"/>
<evidence type="ECO:0000256" key="3">
    <source>
        <dbReference type="ARBA" id="ARBA00022989"/>
    </source>
</evidence>
<organism evidence="7 8">
    <name type="scientific">Lepraria neglecta</name>
    <dbReference type="NCBI Taxonomy" id="209136"/>
    <lineage>
        <taxon>Eukaryota</taxon>
        <taxon>Fungi</taxon>
        <taxon>Dikarya</taxon>
        <taxon>Ascomycota</taxon>
        <taxon>Pezizomycotina</taxon>
        <taxon>Lecanoromycetes</taxon>
        <taxon>OSLEUM clade</taxon>
        <taxon>Lecanoromycetidae</taxon>
        <taxon>Lecanorales</taxon>
        <taxon>Lecanorineae</taxon>
        <taxon>Stereocaulaceae</taxon>
        <taxon>Lepraria</taxon>
    </lineage>
</organism>
<comment type="subcellular location">
    <subcellularLocation>
        <location evidence="1">Membrane</location>
    </subcellularLocation>
</comment>
<accession>A0AAD9YYN5</accession>
<dbReference type="GO" id="GO:0016020">
    <property type="term" value="C:membrane"/>
    <property type="evidence" value="ECO:0007669"/>
    <property type="project" value="UniProtKB-SubCell"/>
</dbReference>
<keyword evidence="8" id="KW-1185">Reference proteome</keyword>
<evidence type="ECO:0000256" key="5">
    <source>
        <dbReference type="SAM" id="Phobius"/>
    </source>
</evidence>
<keyword evidence="2 5" id="KW-0812">Transmembrane</keyword>
<dbReference type="Pfam" id="PF04116">
    <property type="entry name" value="FA_hydroxylase"/>
    <property type="match status" value="1"/>
</dbReference>
<sequence length="321" mass="36444">MASPVLLPRLALGLTLGSAIAFPALYQPALEKLYAYVLASSIFRASTFETFWTVIIYAIIEPLYTAKLAHNPQLRLAVKKDEDSTKPRPKMTRPTPRIKEGLTYIAPLLLLDLTMIKKFGGVPVQDMALSGNYDPNNVSMRGNFLAPSLHRFTFDSPLQTTRALPPTPPTSRQLVLQLAASIVIYDSVFFFFHLALHMLPLLNKIHSIHHKHGEINPQITNQLDIFERLGLVLLANFSLNIIGSHVLTRTLFVPMFVWLLVDIHSGMNQEWGYDKLLPAGWAAGSKRHSHHHQHGTKYYEPFFNWWDDALEWFAKKSPVKR</sequence>
<dbReference type="GO" id="GO:0016491">
    <property type="term" value="F:oxidoreductase activity"/>
    <property type="evidence" value="ECO:0007669"/>
    <property type="project" value="InterPro"/>
</dbReference>
<name>A0AAD9YYN5_9LECA</name>
<dbReference type="GO" id="GO:0008610">
    <property type="term" value="P:lipid biosynthetic process"/>
    <property type="evidence" value="ECO:0007669"/>
    <property type="project" value="InterPro"/>
</dbReference>
<feature type="domain" description="Fatty acid hydroxylase" evidence="6">
    <location>
        <begin position="180"/>
        <end position="309"/>
    </location>
</feature>
<dbReference type="InterPro" id="IPR050307">
    <property type="entry name" value="Sterol_Desaturase_Related"/>
</dbReference>
<feature type="transmembrane region" description="Helical" evidence="5">
    <location>
        <begin position="33"/>
        <end position="60"/>
    </location>
</feature>
<keyword evidence="3 5" id="KW-1133">Transmembrane helix</keyword>
<evidence type="ECO:0000256" key="4">
    <source>
        <dbReference type="ARBA" id="ARBA00023136"/>
    </source>
</evidence>
<dbReference type="GO" id="GO:0005506">
    <property type="term" value="F:iron ion binding"/>
    <property type="evidence" value="ECO:0007669"/>
    <property type="project" value="InterPro"/>
</dbReference>
<dbReference type="Proteomes" id="UP001276659">
    <property type="component" value="Unassembled WGS sequence"/>
</dbReference>
<evidence type="ECO:0000256" key="2">
    <source>
        <dbReference type="ARBA" id="ARBA00022692"/>
    </source>
</evidence>
<feature type="transmembrane region" description="Helical" evidence="5">
    <location>
        <begin position="237"/>
        <end position="261"/>
    </location>
</feature>
<dbReference type="InterPro" id="IPR006694">
    <property type="entry name" value="Fatty_acid_hydroxylase"/>
</dbReference>
<dbReference type="AlphaFoldDB" id="A0AAD9YYN5"/>
<evidence type="ECO:0000259" key="6">
    <source>
        <dbReference type="Pfam" id="PF04116"/>
    </source>
</evidence>
<feature type="transmembrane region" description="Helical" evidence="5">
    <location>
        <begin position="174"/>
        <end position="196"/>
    </location>
</feature>
<dbReference type="EMBL" id="JASNWA010000011">
    <property type="protein sequence ID" value="KAK3166687.1"/>
    <property type="molecule type" value="Genomic_DNA"/>
</dbReference>
<comment type="caution">
    <text evidence="7">The sequence shown here is derived from an EMBL/GenBank/DDBJ whole genome shotgun (WGS) entry which is preliminary data.</text>
</comment>
<dbReference type="PANTHER" id="PTHR11863">
    <property type="entry name" value="STEROL DESATURASE"/>
    <property type="match status" value="1"/>
</dbReference>
<evidence type="ECO:0000313" key="7">
    <source>
        <dbReference type="EMBL" id="KAK3166687.1"/>
    </source>
</evidence>
<reference evidence="7" key="1">
    <citation type="submission" date="2022-11" db="EMBL/GenBank/DDBJ databases">
        <title>Chromosomal genome sequence assembly and mating type (MAT) locus characterization of the leprose asexual lichenized fungus Lepraria neglecta (Nyl.) Erichsen.</title>
        <authorList>
            <person name="Allen J.L."/>
            <person name="Pfeffer B."/>
        </authorList>
    </citation>
    <scope>NUCLEOTIDE SEQUENCE</scope>
    <source>
        <strain evidence="7">Allen 5258</strain>
    </source>
</reference>
<gene>
    <name evidence="7" type="ORF">OEA41_009812</name>
</gene>
<evidence type="ECO:0000256" key="1">
    <source>
        <dbReference type="ARBA" id="ARBA00004370"/>
    </source>
</evidence>
<evidence type="ECO:0000313" key="8">
    <source>
        <dbReference type="Proteomes" id="UP001276659"/>
    </source>
</evidence>
<keyword evidence="4 5" id="KW-0472">Membrane</keyword>